<dbReference type="AlphaFoldDB" id="A0A6J7EB07"/>
<proteinExistence type="predicted"/>
<evidence type="ECO:0000313" key="2">
    <source>
        <dbReference type="EMBL" id="CAB4876873.1"/>
    </source>
</evidence>
<feature type="region of interest" description="Disordered" evidence="1">
    <location>
        <begin position="1"/>
        <end position="56"/>
    </location>
</feature>
<feature type="compositionally biased region" description="Polar residues" evidence="1">
    <location>
        <begin position="1"/>
        <end position="11"/>
    </location>
</feature>
<reference evidence="2" key="1">
    <citation type="submission" date="2020-05" db="EMBL/GenBank/DDBJ databases">
        <authorList>
            <person name="Chiriac C."/>
            <person name="Salcher M."/>
            <person name="Ghai R."/>
            <person name="Kavagutti S V."/>
        </authorList>
    </citation>
    <scope>NUCLEOTIDE SEQUENCE</scope>
</reference>
<organism evidence="2">
    <name type="scientific">freshwater metagenome</name>
    <dbReference type="NCBI Taxonomy" id="449393"/>
    <lineage>
        <taxon>unclassified sequences</taxon>
        <taxon>metagenomes</taxon>
        <taxon>ecological metagenomes</taxon>
    </lineage>
</organism>
<gene>
    <name evidence="2" type="ORF">UFOPK3317_01200</name>
</gene>
<sequence>MVMATPANNAATRGELMRSKPTKSAIRRIGRKRGPCEENTDLNGAYPERIELADNP</sequence>
<evidence type="ECO:0000256" key="1">
    <source>
        <dbReference type="SAM" id="MobiDB-lite"/>
    </source>
</evidence>
<accession>A0A6J7EB07</accession>
<name>A0A6J7EB07_9ZZZZ</name>
<protein>
    <submittedName>
        <fullName evidence="2">Unannotated protein</fullName>
    </submittedName>
</protein>
<dbReference type="EMBL" id="CAFBLK010000229">
    <property type="protein sequence ID" value="CAB4876873.1"/>
    <property type="molecule type" value="Genomic_DNA"/>
</dbReference>